<dbReference type="SUPFAM" id="SSF50965">
    <property type="entry name" value="Galactose oxidase, central domain"/>
    <property type="match status" value="1"/>
</dbReference>
<accession>A0AAU9JSF3</accession>
<dbReference type="EMBL" id="CAJZBQ010000044">
    <property type="protein sequence ID" value="CAG9327855.1"/>
    <property type="molecule type" value="Genomic_DNA"/>
</dbReference>
<evidence type="ECO:0008006" key="3">
    <source>
        <dbReference type="Google" id="ProtNLM"/>
    </source>
</evidence>
<proteinExistence type="predicted"/>
<sequence length="349" mass="40459">MQLSSQNLLNLLNFQKDSAEEDYNKKGKQAQVQHDQISLSQQLTYEELKAKRSEILQSPNNPEKEEDYRKTCSFLESNNLIADPEIHQAHQEFINTYHHITSLYLFSNDSGRAKLFIYDTESEREEIKLLEIPEPLDWGSCAVQLPNGELFCYGKNYPTSGITLIIGTDYKARLQPSGESCRFSSAIYFNRSVYCFGGWDENHKSLSLSERFDLDESRWIKLAQMPQIDCYCHSIIFSGNILISGLLSKNLLLYSTDIDSFSQISYDFGKDKRKILINGERIYLIQHSGQIYESEIGDIYEWYLVGKSIIYFYAQVYWVYNKGCIYFGCNGADKNYYKFSLDKTVVTKL</sequence>
<dbReference type="InterPro" id="IPR011043">
    <property type="entry name" value="Gal_Oxase/kelch_b-propeller"/>
</dbReference>
<dbReference type="Proteomes" id="UP001162131">
    <property type="component" value="Unassembled WGS sequence"/>
</dbReference>
<comment type="caution">
    <text evidence="1">The sequence shown here is derived from an EMBL/GenBank/DDBJ whole genome shotgun (WGS) entry which is preliminary data.</text>
</comment>
<gene>
    <name evidence="1" type="ORF">BSTOLATCC_MIC44481</name>
</gene>
<organism evidence="1 2">
    <name type="scientific">Blepharisma stoltei</name>
    <dbReference type="NCBI Taxonomy" id="1481888"/>
    <lineage>
        <taxon>Eukaryota</taxon>
        <taxon>Sar</taxon>
        <taxon>Alveolata</taxon>
        <taxon>Ciliophora</taxon>
        <taxon>Postciliodesmatophora</taxon>
        <taxon>Heterotrichea</taxon>
        <taxon>Heterotrichida</taxon>
        <taxon>Blepharismidae</taxon>
        <taxon>Blepharisma</taxon>
    </lineage>
</organism>
<dbReference type="AlphaFoldDB" id="A0AAU9JSF3"/>
<reference evidence="1" key="1">
    <citation type="submission" date="2021-09" db="EMBL/GenBank/DDBJ databases">
        <authorList>
            <consortium name="AG Swart"/>
            <person name="Singh M."/>
            <person name="Singh A."/>
            <person name="Seah K."/>
            <person name="Emmerich C."/>
        </authorList>
    </citation>
    <scope>NUCLEOTIDE SEQUENCE</scope>
    <source>
        <strain evidence="1">ATCC30299</strain>
    </source>
</reference>
<dbReference type="Gene3D" id="2.120.10.80">
    <property type="entry name" value="Kelch-type beta propeller"/>
    <property type="match status" value="1"/>
</dbReference>
<dbReference type="InterPro" id="IPR015915">
    <property type="entry name" value="Kelch-typ_b-propeller"/>
</dbReference>
<dbReference type="Pfam" id="PF01344">
    <property type="entry name" value="Kelch_1"/>
    <property type="match status" value="1"/>
</dbReference>
<protein>
    <recommendedName>
        <fullName evidence="3">Kelch motif family protein</fullName>
    </recommendedName>
</protein>
<dbReference type="InterPro" id="IPR006652">
    <property type="entry name" value="Kelch_1"/>
</dbReference>
<keyword evidence="2" id="KW-1185">Reference proteome</keyword>
<evidence type="ECO:0000313" key="1">
    <source>
        <dbReference type="EMBL" id="CAG9327855.1"/>
    </source>
</evidence>
<evidence type="ECO:0000313" key="2">
    <source>
        <dbReference type="Proteomes" id="UP001162131"/>
    </source>
</evidence>
<name>A0AAU9JSF3_9CILI</name>